<protein>
    <submittedName>
        <fullName evidence="1">Tim17/Tim22/Tim23/Pmp24 family-domain-containing protein</fullName>
    </submittedName>
</protein>
<name>A0ACC3SWR3_LIPKO</name>
<organism evidence="1 2">
    <name type="scientific">Lipomyces kononenkoae</name>
    <name type="common">Yeast</name>
    <dbReference type="NCBI Taxonomy" id="34357"/>
    <lineage>
        <taxon>Eukaryota</taxon>
        <taxon>Fungi</taxon>
        <taxon>Dikarya</taxon>
        <taxon>Ascomycota</taxon>
        <taxon>Saccharomycotina</taxon>
        <taxon>Lipomycetes</taxon>
        <taxon>Lipomycetales</taxon>
        <taxon>Lipomycetaceae</taxon>
        <taxon>Lipomyces</taxon>
    </lineage>
</organism>
<gene>
    <name evidence="1" type="ORF">V1525DRAFT_407995</name>
</gene>
<dbReference type="EMBL" id="MU971396">
    <property type="protein sequence ID" value="KAK9236081.1"/>
    <property type="molecule type" value="Genomic_DNA"/>
</dbReference>
<keyword evidence="2" id="KW-1185">Reference proteome</keyword>
<dbReference type="Proteomes" id="UP001433508">
    <property type="component" value="Unassembled WGS sequence"/>
</dbReference>
<proteinExistence type="predicted"/>
<evidence type="ECO:0000313" key="1">
    <source>
        <dbReference type="EMBL" id="KAK9236081.1"/>
    </source>
</evidence>
<comment type="caution">
    <text evidence="1">The sequence shown here is derived from an EMBL/GenBank/DDBJ whole genome shotgun (WGS) entry which is preliminary data.</text>
</comment>
<evidence type="ECO:0000313" key="2">
    <source>
        <dbReference type="Proteomes" id="UP001433508"/>
    </source>
</evidence>
<accession>A0ACC3SWR3</accession>
<reference evidence="2" key="1">
    <citation type="journal article" date="2024" name="Front. Bioeng. Biotechnol.">
        <title>Genome-scale model development and genomic sequencing of the oleaginous clade Lipomyces.</title>
        <authorList>
            <person name="Czajka J.J."/>
            <person name="Han Y."/>
            <person name="Kim J."/>
            <person name="Mondo S.J."/>
            <person name="Hofstad B.A."/>
            <person name="Robles A."/>
            <person name="Haridas S."/>
            <person name="Riley R."/>
            <person name="LaButti K."/>
            <person name="Pangilinan J."/>
            <person name="Andreopoulos W."/>
            <person name="Lipzen A."/>
            <person name="Yan J."/>
            <person name="Wang M."/>
            <person name="Ng V."/>
            <person name="Grigoriev I.V."/>
            <person name="Spatafora J.W."/>
            <person name="Magnuson J.K."/>
            <person name="Baker S.E."/>
            <person name="Pomraning K.R."/>
        </authorList>
    </citation>
    <scope>NUCLEOTIDE SEQUENCE [LARGE SCALE GENOMIC DNA]</scope>
    <source>
        <strain evidence="2">CBS 7786</strain>
    </source>
</reference>
<sequence length="194" mass="20565">MSSSNSQPGAVVPQASFPPLPFIPRFPPRPPLTEEEIIMRQMQYGEEFWKSCPMKSVMAGVAGFVLGGAFSLLMGSMAYDVPVGLGGRPLSDLPLREQMRAQFKDLGGKMWSSAKSFGKIGGIFAGVECSIEALRAKNDIWNGVAAGCLTGGALAIKSGPQAALSGCAAFAAFSGAIDLYMRRDDRPPPDTDED</sequence>